<comment type="caution">
    <text evidence="1">The sequence shown here is derived from an EMBL/GenBank/DDBJ whole genome shotgun (WGS) entry which is preliminary data.</text>
</comment>
<sequence length="48" mass="5053">MDPARAGEEVIHRFSIGDDGVLTRDESTTLHTGTNLADGRTLTLSPAG</sequence>
<gene>
    <name evidence="1" type="ORF">ACFYXQ_42455</name>
</gene>
<proteinExistence type="predicted"/>
<keyword evidence="2" id="KW-1185">Reference proteome</keyword>
<dbReference type="Proteomes" id="UP001601992">
    <property type="component" value="Unassembled WGS sequence"/>
</dbReference>
<dbReference type="RefSeq" id="WP_157186828.1">
    <property type="nucleotide sequence ID" value="NZ_JBIAQY010000027.1"/>
</dbReference>
<accession>A0ABW6SDP2</accession>
<dbReference type="EMBL" id="JBIAQY010000027">
    <property type="protein sequence ID" value="MFF3574432.1"/>
    <property type="molecule type" value="Genomic_DNA"/>
</dbReference>
<protein>
    <submittedName>
        <fullName evidence="1">Uncharacterized protein</fullName>
    </submittedName>
</protein>
<evidence type="ECO:0000313" key="2">
    <source>
        <dbReference type="Proteomes" id="UP001601992"/>
    </source>
</evidence>
<reference evidence="1 2" key="1">
    <citation type="submission" date="2024-10" db="EMBL/GenBank/DDBJ databases">
        <title>The Natural Products Discovery Center: Release of the First 8490 Sequenced Strains for Exploring Actinobacteria Biosynthetic Diversity.</title>
        <authorList>
            <person name="Kalkreuter E."/>
            <person name="Kautsar S.A."/>
            <person name="Yang D."/>
            <person name="Bader C.D."/>
            <person name="Teijaro C.N."/>
            <person name="Fluegel L."/>
            <person name="Davis C.M."/>
            <person name="Simpson J.R."/>
            <person name="Lauterbach L."/>
            <person name="Steele A.D."/>
            <person name="Gui C."/>
            <person name="Meng S."/>
            <person name="Li G."/>
            <person name="Viehrig K."/>
            <person name="Ye F."/>
            <person name="Su P."/>
            <person name="Kiefer A.F."/>
            <person name="Nichols A."/>
            <person name="Cepeda A.J."/>
            <person name="Yan W."/>
            <person name="Fan B."/>
            <person name="Jiang Y."/>
            <person name="Adhikari A."/>
            <person name="Zheng C.-J."/>
            <person name="Schuster L."/>
            <person name="Cowan T.M."/>
            <person name="Smanski M.J."/>
            <person name="Chevrette M.G."/>
            <person name="De Carvalho L.P.S."/>
            <person name="Shen B."/>
        </authorList>
    </citation>
    <scope>NUCLEOTIDE SEQUENCE [LARGE SCALE GENOMIC DNA]</scope>
    <source>
        <strain evidence="1 2">NPDC002593</strain>
    </source>
</reference>
<organism evidence="1 2">
    <name type="scientific">Nocardia jiangxiensis</name>
    <dbReference type="NCBI Taxonomy" id="282685"/>
    <lineage>
        <taxon>Bacteria</taxon>
        <taxon>Bacillati</taxon>
        <taxon>Actinomycetota</taxon>
        <taxon>Actinomycetes</taxon>
        <taxon>Mycobacteriales</taxon>
        <taxon>Nocardiaceae</taxon>
        <taxon>Nocardia</taxon>
    </lineage>
</organism>
<evidence type="ECO:0000313" key="1">
    <source>
        <dbReference type="EMBL" id="MFF3574432.1"/>
    </source>
</evidence>
<name>A0ABW6SDP2_9NOCA</name>